<dbReference type="GO" id="GO:0015562">
    <property type="term" value="F:efflux transmembrane transporter activity"/>
    <property type="evidence" value="ECO:0007669"/>
    <property type="project" value="InterPro"/>
</dbReference>
<dbReference type="EMBL" id="NISK01000001">
    <property type="protein sequence ID" value="OWQ98823.1"/>
    <property type="molecule type" value="Genomic_DNA"/>
</dbReference>
<feature type="chain" id="PRO_5011827241" evidence="2">
    <location>
        <begin position="20"/>
        <end position="469"/>
    </location>
</feature>
<dbReference type="PANTHER" id="PTHR30203">
    <property type="entry name" value="OUTER MEMBRANE CATION EFFLUX PROTEIN"/>
    <property type="match status" value="1"/>
</dbReference>
<comment type="subcellular location">
    <subcellularLocation>
        <location evidence="2">Cell membrane</location>
        <topology evidence="2">Lipid-anchor</topology>
    </subcellularLocation>
</comment>
<evidence type="ECO:0000313" key="3">
    <source>
        <dbReference type="EMBL" id="OWQ98823.1"/>
    </source>
</evidence>
<dbReference type="GO" id="GO:0005886">
    <property type="term" value="C:plasma membrane"/>
    <property type="evidence" value="ECO:0007669"/>
    <property type="project" value="UniProtKB-SubCell"/>
</dbReference>
<keyword evidence="2" id="KW-0812">Transmembrane</keyword>
<keyword evidence="2" id="KW-0564">Palmitate</keyword>
<dbReference type="Gene3D" id="1.20.1600.10">
    <property type="entry name" value="Outer membrane efflux proteins (OEP)"/>
    <property type="match status" value="1"/>
</dbReference>
<dbReference type="AlphaFoldDB" id="A0A246JZW2"/>
<proteinExistence type="inferred from homology"/>
<evidence type="ECO:0000313" key="4">
    <source>
        <dbReference type="Proteomes" id="UP000197361"/>
    </source>
</evidence>
<keyword evidence="2" id="KW-0472">Membrane</keyword>
<dbReference type="Gene3D" id="2.20.200.10">
    <property type="entry name" value="Outer membrane efflux proteins (OEP)"/>
    <property type="match status" value="1"/>
</dbReference>
<dbReference type="InterPro" id="IPR003423">
    <property type="entry name" value="OMP_efflux"/>
</dbReference>
<comment type="similarity">
    <text evidence="1 2">Belongs to the outer membrane factor (OMF) (TC 1.B.17) family.</text>
</comment>
<protein>
    <submittedName>
        <fullName evidence="3">Multidrug transporter</fullName>
    </submittedName>
</protein>
<dbReference type="NCBIfam" id="TIGR01845">
    <property type="entry name" value="outer_NodT"/>
    <property type="match status" value="1"/>
</dbReference>
<dbReference type="RefSeq" id="WP_088439297.1">
    <property type="nucleotide sequence ID" value="NZ_BMMC01000017.1"/>
</dbReference>
<keyword evidence="2" id="KW-0449">Lipoprotein</keyword>
<reference evidence="3 4" key="1">
    <citation type="journal article" date="2010" name="Int. J. Syst. Evol. Microbiol.">
        <title>Sphingopyxis bauzanensis sp. nov., a psychrophilic bacterium isolated from soil.</title>
        <authorList>
            <person name="Zhang D.C."/>
            <person name="Liu H.C."/>
            <person name="Xin Y.H."/>
            <person name="Zhou Y.G."/>
            <person name="Schinner F."/>
            <person name="Margesin R."/>
        </authorList>
    </citation>
    <scope>NUCLEOTIDE SEQUENCE [LARGE SCALE GENOMIC DNA]</scope>
    <source>
        <strain evidence="3 4">DSM 22271</strain>
    </source>
</reference>
<keyword evidence="2" id="KW-1134">Transmembrane beta strand</keyword>
<dbReference type="OrthoDB" id="7181739at2"/>
<dbReference type="PANTHER" id="PTHR30203:SF25">
    <property type="entry name" value="OUTER MEMBRANE PROTEIN-RELATED"/>
    <property type="match status" value="1"/>
</dbReference>
<evidence type="ECO:0000256" key="1">
    <source>
        <dbReference type="ARBA" id="ARBA00007613"/>
    </source>
</evidence>
<dbReference type="InterPro" id="IPR010131">
    <property type="entry name" value="MdtP/NodT-like"/>
</dbReference>
<keyword evidence="2" id="KW-0732">Signal</keyword>
<dbReference type="SUPFAM" id="SSF56954">
    <property type="entry name" value="Outer membrane efflux proteins (OEP)"/>
    <property type="match status" value="1"/>
</dbReference>
<feature type="signal peptide" evidence="2">
    <location>
        <begin position="1"/>
        <end position="19"/>
    </location>
</feature>
<comment type="caution">
    <text evidence="3">The sequence shown here is derived from an EMBL/GenBank/DDBJ whole genome shotgun (WGS) entry which is preliminary data.</text>
</comment>
<accession>A0A246JZW2</accession>
<keyword evidence="4" id="KW-1185">Reference proteome</keyword>
<gene>
    <name evidence="3" type="ORF">CDQ92_01060</name>
</gene>
<organism evidence="3 4">
    <name type="scientific">Sphingopyxis bauzanensis</name>
    <dbReference type="NCBI Taxonomy" id="651663"/>
    <lineage>
        <taxon>Bacteria</taxon>
        <taxon>Pseudomonadati</taxon>
        <taxon>Pseudomonadota</taxon>
        <taxon>Alphaproteobacteria</taxon>
        <taxon>Sphingomonadales</taxon>
        <taxon>Sphingomonadaceae</taxon>
        <taxon>Sphingopyxis</taxon>
    </lineage>
</organism>
<sequence>MIRKAALTTALALCGAGCASGPPPRIDTPPPVLPAAFSYVPDPAVAGSLAALLPQEDPAFVSLRAAALDDAPSIGEAAARIERARAGARRAGAERMPQFDLAASLETSRTNPGSLGASLPTGITIDPDQTSYGASLGARWDADLFGRLKSEQRAASARLDAATADAEAVRIALIADLASLVVDWRSLEVRDAALSRDLDAANRLVALTASRANAGLAPGVDTARAEAIAAASRSRLAMLGGERANLIGRLVTLTARDAGWVETQLAAPGGTTALPLVPATLPSDLLARRPDVTAAAARLAAADSDLAAAAARRFPRITLSASLGLLAFSPGQLFDDDSLIGSLAAAIAGPLLDFGRISAEIDGAAADKRLAFQLYRAAVFDALGDAESGYRLIAATDARAAAAADEAVRFTRVETLTATRVRAGLADLSEQLEARRQADGAEERAAIARGEAQRARLLLWLALGGAGEV</sequence>
<dbReference type="Proteomes" id="UP000197361">
    <property type="component" value="Unassembled WGS sequence"/>
</dbReference>
<dbReference type="Pfam" id="PF02321">
    <property type="entry name" value="OEP"/>
    <property type="match status" value="2"/>
</dbReference>
<evidence type="ECO:0000256" key="2">
    <source>
        <dbReference type="RuleBase" id="RU362097"/>
    </source>
</evidence>
<name>A0A246JZW2_9SPHN</name>